<comment type="catalytic activity">
    <reaction evidence="11">
        <text>(2R)-2-phosphoglycerate = phosphoenolpyruvate + H2O</text>
        <dbReference type="Rhea" id="RHEA:10164"/>
        <dbReference type="ChEBI" id="CHEBI:15377"/>
        <dbReference type="ChEBI" id="CHEBI:58289"/>
        <dbReference type="ChEBI" id="CHEBI:58702"/>
        <dbReference type="EC" id="4.2.1.11"/>
    </reaction>
</comment>
<dbReference type="InterPro" id="IPR029017">
    <property type="entry name" value="Enolase-like_N"/>
</dbReference>
<dbReference type="Gene3D" id="3.20.20.120">
    <property type="entry name" value="Enolase-like C-terminal domain"/>
    <property type="match status" value="1"/>
</dbReference>
<keyword evidence="6 13" id="KW-0479">Metal-binding</keyword>
<proteinExistence type="inferred from homology"/>
<dbReference type="Ensembl" id="ENSCANT00000056099.1">
    <property type="protein sequence ID" value="ENSCANP00000032873.1"/>
    <property type="gene ID" value="ENSCANG00000040108.1"/>
</dbReference>
<feature type="active site" description="Proton donor" evidence="12">
    <location>
        <position position="210"/>
    </location>
</feature>
<evidence type="ECO:0000259" key="15">
    <source>
        <dbReference type="SMART" id="SM01193"/>
    </source>
</evidence>
<dbReference type="NCBIfam" id="TIGR01060">
    <property type="entry name" value="eno"/>
    <property type="match status" value="1"/>
</dbReference>
<reference evidence="16" key="2">
    <citation type="submission" date="2025-09" db="UniProtKB">
        <authorList>
            <consortium name="Ensembl"/>
        </authorList>
    </citation>
    <scope>IDENTIFICATION</scope>
</reference>
<feature type="active site" description="Proton acceptor" evidence="12">
    <location>
        <position position="329"/>
    </location>
</feature>
<dbReference type="GO" id="GO:0006094">
    <property type="term" value="P:gluconeogenesis"/>
    <property type="evidence" value="ECO:0007669"/>
    <property type="project" value="UniProtKB-ARBA"/>
</dbReference>
<accession>A0A2K5JVK0</accession>
<feature type="domain" description="Enolase N-terminal" evidence="15">
    <location>
        <begin position="3"/>
        <end position="134"/>
    </location>
</feature>
<evidence type="ECO:0000256" key="10">
    <source>
        <dbReference type="ARBA" id="ARBA00031125"/>
    </source>
</evidence>
<evidence type="ECO:0000313" key="17">
    <source>
        <dbReference type="Proteomes" id="UP000233080"/>
    </source>
</evidence>
<dbReference type="EC" id="4.2.1.11" evidence="4"/>
<feature type="binding site" evidence="13">
    <location>
        <position position="279"/>
    </location>
    <ligand>
        <name>Mg(2+)</name>
        <dbReference type="ChEBI" id="CHEBI:18420"/>
    </ligand>
</feature>
<reference evidence="16" key="1">
    <citation type="submission" date="2025-08" db="UniProtKB">
        <authorList>
            <consortium name="Ensembl"/>
        </authorList>
    </citation>
    <scope>IDENTIFICATION</scope>
</reference>
<dbReference type="InterPro" id="IPR020810">
    <property type="entry name" value="Enolase_C"/>
</dbReference>
<organism evidence="16 17">
    <name type="scientific">Colobus angolensis palliatus</name>
    <name type="common">Peters' Angolan colobus</name>
    <dbReference type="NCBI Taxonomy" id="336983"/>
    <lineage>
        <taxon>Eukaryota</taxon>
        <taxon>Metazoa</taxon>
        <taxon>Chordata</taxon>
        <taxon>Craniata</taxon>
        <taxon>Vertebrata</taxon>
        <taxon>Euteleostomi</taxon>
        <taxon>Mammalia</taxon>
        <taxon>Eutheria</taxon>
        <taxon>Euarchontoglires</taxon>
        <taxon>Primates</taxon>
        <taxon>Haplorrhini</taxon>
        <taxon>Catarrhini</taxon>
        <taxon>Cercopithecidae</taxon>
        <taxon>Colobinae</taxon>
        <taxon>Colobus</taxon>
    </lineage>
</organism>
<dbReference type="InterPro" id="IPR020811">
    <property type="entry name" value="Enolase_N"/>
</dbReference>
<evidence type="ECO:0000256" key="12">
    <source>
        <dbReference type="PIRSR" id="PIRSR001400-1"/>
    </source>
</evidence>
<keyword evidence="17" id="KW-1185">Reference proteome</keyword>
<dbReference type="SUPFAM" id="SSF54826">
    <property type="entry name" value="Enolase N-terminal domain-like"/>
    <property type="match status" value="1"/>
</dbReference>
<sequence length="420" mass="45651">MSILKVHAREIFDSRGNPTAEVDLFTSKGLFRASVPSGASTGIYEALELRDNGKTRYMGKGVSKAVEHINKTIAPALVSKKLNITEQEKIDKLMIEMDGTENKSKFGANAILGVSLAICKAGAVEKGVPLYRHIADLAGNSEVILPVPAFNVINGGSHAGNKLAMQEFMILPVGAANFREAMRIGAEVYHNLKNVIKEKYGKDATNVGDEGVFAPNILENKEGLELLKTAVGKAGYTDKVVMFFRSGKYDLDFKSPDDPQQLADLYKSFIKDYPVVSIEDPFDQDDWGAWQKFTASAGIQVVGGDLTVTNPKRIAKAMNEKSCNCLLLKVNQTGSVTESLQACKLAQANGWGVMVSHHSGETEDTFNADLVVGLCTGQIKTGAPCRSERLAKYNQLLRIEEELGSKAKFAGRNFRNPLAK</sequence>
<evidence type="ECO:0000256" key="2">
    <source>
        <dbReference type="ARBA" id="ARBA00005031"/>
    </source>
</evidence>
<dbReference type="Pfam" id="PF03952">
    <property type="entry name" value="Enolase_N"/>
    <property type="match status" value="1"/>
</dbReference>
<protein>
    <recommendedName>
        <fullName evidence="4">phosphopyruvate hydratase</fullName>
        <ecNumber evidence="4">4.2.1.11</ecNumber>
    </recommendedName>
    <alternativeName>
        <fullName evidence="10">2-phospho-D-glycerate hydro-lyase</fullName>
    </alternativeName>
</protein>
<evidence type="ECO:0000256" key="9">
    <source>
        <dbReference type="ARBA" id="ARBA00023239"/>
    </source>
</evidence>
<dbReference type="GO" id="GO:0004634">
    <property type="term" value="F:phosphopyruvate hydratase activity"/>
    <property type="evidence" value="ECO:0007669"/>
    <property type="project" value="UniProtKB-EC"/>
</dbReference>
<dbReference type="InterPro" id="IPR000941">
    <property type="entry name" value="Enolase"/>
</dbReference>
<evidence type="ECO:0000313" key="16">
    <source>
        <dbReference type="Ensembl" id="ENSCANP00000032873.1"/>
    </source>
</evidence>
<name>A0A2K5JVK0_COLAP</name>
<dbReference type="PANTHER" id="PTHR11902:SF12">
    <property type="entry name" value="ALPHA-ENOLASE"/>
    <property type="match status" value="1"/>
</dbReference>
<feature type="binding site" evidence="13">
    <location>
        <position position="252"/>
    </location>
    <ligand>
        <name>Mg(2+)</name>
        <dbReference type="ChEBI" id="CHEBI:18420"/>
    </ligand>
</feature>
<dbReference type="GO" id="GO:0000287">
    <property type="term" value="F:magnesium ion binding"/>
    <property type="evidence" value="ECO:0007669"/>
    <property type="project" value="InterPro"/>
</dbReference>
<dbReference type="OMA" id="QDDWTAW"/>
<dbReference type="GO" id="GO:0061621">
    <property type="term" value="P:canonical glycolysis"/>
    <property type="evidence" value="ECO:0007669"/>
    <property type="project" value="UniProtKB-ARBA"/>
</dbReference>
<evidence type="ECO:0000256" key="1">
    <source>
        <dbReference type="ARBA" id="ARBA00004496"/>
    </source>
</evidence>
<dbReference type="Proteomes" id="UP000233080">
    <property type="component" value="Unassembled WGS sequence"/>
</dbReference>
<dbReference type="GO" id="GO:0000015">
    <property type="term" value="C:phosphopyruvate hydratase complex"/>
    <property type="evidence" value="ECO:0007669"/>
    <property type="project" value="InterPro"/>
</dbReference>
<dbReference type="SUPFAM" id="SSF51604">
    <property type="entry name" value="Enolase C-terminal domain-like"/>
    <property type="match status" value="1"/>
</dbReference>
<dbReference type="InterPro" id="IPR036849">
    <property type="entry name" value="Enolase-like_C_sf"/>
</dbReference>
<evidence type="ECO:0000256" key="6">
    <source>
        <dbReference type="ARBA" id="ARBA00022723"/>
    </source>
</evidence>
<dbReference type="FunFam" id="3.30.390.10:FF:000001">
    <property type="entry name" value="Enolase"/>
    <property type="match status" value="1"/>
</dbReference>
<dbReference type="SMART" id="SM01193">
    <property type="entry name" value="Enolase_N"/>
    <property type="match status" value="1"/>
</dbReference>
<dbReference type="UniPathway" id="UPA00109">
    <property type="reaction ID" value="UER00187"/>
</dbReference>
<dbReference type="HAMAP" id="MF_00318">
    <property type="entry name" value="Enolase"/>
    <property type="match status" value="1"/>
</dbReference>
<evidence type="ECO:0000256" key="8">
    <source>
        <dbReference type="ARBA" id="ARBA00023152"/>
    </source>
</evidence>
<evidence type="ECO:0000256" key="3">
    <source>
        <dbReference type="ARBA" id="ARBA00009604"/>
    </source>
</evidence>
<dbReference type="PANTHER" id="PTHR11902">
    <property type="entry name" value="ENOLASE"/>
    <property type="match status" value="1"/>
</dbReference>
<dbReference type="PRINTS" id="PR00148">
    <property type="entry name" value="ENOLASE"/>
</dbReference>
<dbReference type="CDD" id="cd03313">
    <property type="entry name" value="enolase"/>
    <property type="match status" value="1"/>
</dbReference>
<dbReference type="AlphaFoldDB" id="A0A2K5JVK0"/>
<dbReference type="FunFam" id="3.20.20.120:FF:000002">
    <property type="entry name" value="Enolase 1"/>
    <property type="match status" value="1"/>
</dbReference>
<feature type="domain" description="Enolase C-terminal TIM barrel" evidence="14">
    <location>
        <begin position="142"/>
        <end position="417"/>
    </location>
</feature>
<evidence type="ECO:0000256" key="7">
    <source>
        <dbReference type="ARBA" id="ARBA00022842"/>
    </source>
</evidence>
<keyword evidence="9" id="KW-0456">Lyase</keyword>
<keyword evidence="8" id="KW-0324">Glycolysis</keyword>
<keyword evidence="5" id="KW-0963">Cytoplasm</keyword>
<comment type="cofactor">
    <cofactor evidence="13">
        <name>Mg(2+)</name>
        <dbReference type="ChEBI" id="CHEBI:18420"/>
    </cofactor>
    <text evidence="13">Mg(2+) is required for catalysis and for stabilizing the dimer.</text>
</comment>
<dbReference type="Pfam" id="PF00113">
    <property type="entry name" value="Enolase_C"/>
    <property type="match status" value="1"/>
</dbReference>
<dbReference type="STRING" id="336983.ENSCANP00000032873"/>
<evidence type="ECO:0000256" key="13">
    <source>
        <dbReference type="PIRSR" id="PIRSR001400-3"/>
    </source>
</evidence>
<evidence type="ECO:0000259" key="14">
    <source>
        <dbReference type="SMART" id="SM01192"/>
    </source>
</evidence>
<dbReference type="PIRSF" id="PIRSF001400">
    <property type="entry name" value="Enolase"/>
    <property type="match status" value="1"/>
</dbReference>
<dbReference type="SMART" id="SM01192">
    <property type="entry name" value="Enolase_C"/>
    <property type="match status" value="1"/>
</dbReference>
<dbReference type="Gene3D" id="3.30.390.10">
    <property type="entry name" value="Enolase-like, N-terminal domain"/>
    <property type="match status" value="1"/>
</dbReference>
<keyword evidence="7 13" id="KW-0460">Magnesium</keyword>
<comment type="similarity">
    <text evidence="3">Belongs to the enolase family.</text>
</comment>
<evidence type="ECO:0000256" key="11">
    <source>
        <dbReference type="ARBA" id="ARBA00048333"/>
    </source>
</evidence>
<comment type="pathway">
    <text evidence="2">Carbohydrate degradation; glycolysis; pyruvate from D-glyceraldehyde 3-phosphate: step 4/5.</text>
</comment>
<comment type="subcellular location">
    <subcellularLocation>
        <location evidence="1">Cytoplasm</location>
    </subcellularLocation>
</comment>
<evidence type="ECO:0000256" key="4">
    <source>
        <dbReference type="ARBA" id="ARBA00012058"/>
    </source>
</evidence>
<evidence type="ECO:0000256" key="5">
    <source>
        <dbReference type="ARBA" id="ARBA00022490"/>
    </source>
</evidence>